<accession>A0ACC1BVE5</accession>
<reference evidence="2" key="1">
    <citation type="journal article" date="2023" name="G3 (Bethesda)">
        <title>Genome assembly and association tests identify interacting loci associated with vigor, precocity, and sex in interspecific pistachio rootstocks.</title>
        <authorList>
            <person name="Palmer W."/>
            <person name="Jacygrad E."/>
            <person name="Sagayaradj S."/>
            <person name="Cavanaugh K."/>
            <person name="Han R."/>
            <person name="Bertier L."/>
            <person name="Beede B."/>
            <person name="Kafkas S."/>
            <person name="Golino D."/>
            <person name="Preece J."/>
            <person name="Michelmore R."/>
        </authorList>
    </citation>
    <scope>NUCLEOTIDE SEQUENCE [LARGE SCALE GENOMIC DNA]</scope>
</reference>
<name>A0ACC1BVE5_9ROSI</name>
<comment type="caution">
    <text evidence="1">The sequence shown here is derived from an EMBL/GenBank/DDBJ whole genome shotgun (WGS) entry which is preliminary data.</text>
</comment>
<dbReference type="Proteomes" id="UP001164250">
    <property type="component" value="Chromosome 3"/>
</dbReference>
<gene>
    <name evidence="1" type="ORF">Patl1_06480</name>
</gene>
<protein>
    <submittedName>
        <fullName evidence="1">Uncharacterized protein</fullName>
    </submittedName>
</protein>
<organism evidence="1 2">
    <name type="scientific">Pistacia atlantica</name>
    <dbReference type="NCBI Taxonomy" id="434234"/>
    <lineage>
        <taxon>Eukaryota</taxon>
        <taxon>Viridiplantae</taxon>
        <taxon>Streptophyta</taxon>
        <taxon>Embryophyta</taxon>
        <taxon>Tracheophyta</taxon>
        <taxon>Spermatophyta</taxon>
        <taxon>Magnoliopsida</taxon>
        <taxon>eudicotyledons</taxon>
        <taxon>Gunneridae</taxon>
        <taxon>Pentapetalae</taxon>
        <taxon>rosids</taxon>
        <taxon>malvids</taxon>
        <taxon>Sapindales</taxon>
        <taxon>Anacardiaceae</taxon>
        <taxon>Pistacia</taxon>
    </lineage>
</organism>
<sequence length="134" mass="15820">MLPYEPSSTRVQAGDEELRNKELINKLVQENLKEAQAKMKLYADRKRADKEFQVGDKVYLRLHPYQQISVVMRRNLKLSPRYYGTYMVIVGEHIRPFTELPEVTTEATLEPEPEMILNRRMIKKGQRARVEMLV</sequence>
<proteinExistence type="predicted"/>
<dbReference type="EMBL" id="CM047899">
    <property type="protein sequence ID" value="KAJ0103101.1"/>
    <property type="molecule type" value="Genomic_DNA"/>
</dbReference>
<evidence type="ECO:0000313" key="1">
    <source>
        <dbReference type="EMBL" id="KAJ0103101.1"/>
    </source>
</evidence>
<keyword evidence="2" id="KW-1185">Reference proteome</keyword>
<evidence type="ECO:0000313" key="2">
    <source>
        <dbReference type="Proteomes" id="UP001164250"/>
    </source>
</evidence>